<evidence type="ECO:0000313" key="3">
    <source>
        <dbReference type="Proteomes" id="UP000199112"/>
    </source>
</evidence>
<keyword evidence="1" id="KW-0812">Transmembrane</keyword>
<keyword evidence="1" id="KW-1133">Transmembrane helix</keyword>
<dbReference type="EMBL" id="FNWL01000002">
    <property type="protein sequence ID" value="SEH16386.1"/>
    <property type="molecule type" value="Genomic_DNA"/>
</dbReference>
<organism evidence="2 3">
    <name type="scientific">Natronorubrum sediminis</name>
    <dbReference type="NCBI Taxonomy" id="640943"/>
    <lineage>
        <taxon>Archaea</taxon>
        <taxon>Methanobacteriati</taxon>
        <taxon>Methanobacteriota</taxon>
        <taxon>Stenosarchaea group</taxon>
        <taxon>Halobacteria</taxon>
        <taxon>Halobacteriales</taxon>
        <taxon>Natrialbaceae</taxon>
        <taxon>Natronorubrum</taxon>
    </lineage>
</organism>
<dbReference type="AlphaFoldDB" id="A0A1H6FZZ3"/>
<dbReference type="OrthoDB" id="206295at2157"/>
<evidence type="ECO:0000313" key="2">
    <source>
        <dbReference type="EMBL" id="SEH16386.1"/>
    </source>
</evidence>
<dbReference type="RefSeq" id="WP_090507367.1">
    <property type="nucleotide sequence ID" value="NZ_FNWL01000002.1"/>
</dbReference>
<keyword evidence="3" id="KW-1185">Reference proteome</keyword>
<protein>
    <submittedName>
        <fullName evidence="2">Uncharacterized protein</fullName>
    </submittedName>
</protein>
<name>A0A1H6FZZ3_9EURY</name>
<accession>A0A1H6FZZ3</accession>
<sequence>MSEQKGVIKHGLAGGGFVTLLLAGLFVVGLGVPTSVSMVGIVLWLVLVGVTMLVAGLRERVILGPTTLEWPRVAAISITILTLGWVTISLAGILTGQTMTGLGSLEAVLTLGMAAYFGWFARECWVGGDWIDDATFTVE</sequence>
<evidence type="ECO:0000256" key="1">
    <source>
        <dbReference type="SAM" id="Phobius"/>
    </source>
</evidence>
<keyword evidence="1" id="KW-0472">Membrane</keyword>
<feature type="transmembrane region" description="Helical" evidence="1">
    <location>
        <begin position="38"/>
        <end position="58"/>
    </location>
</feature>
<feature type="transmembrane region" description="Helical" evidence="1">
    <location>
        <begin position="70"/>
        <end position="94"/>
    </location>
</feature>
<feature type="transmembrane region" description="Helical" evidence="1">
    <location>
        <begin position="100"/>
        <end position="121"/>
    </location>
</feature>
<gene>
    <name evidence="2" type="ORF">SAMN04487967_2590</name>
</gene>
<dbReference type="InterPro" id="IPR058307">
    <property type="entry name" value="DUF7994"/>
</dbReference>
<proteinExistence type="predicted"/>
<feature type="transmembrane region" description="Helical" evidence="1">
    <location>
        <begin position="12"/>
        <end position="32"/>
    </location>
</feature>
<dbReference type="Proteomes" id="UP000199112">
    <property type="component" value="Unassembled WGS sequence"/>
</dbReference>
<dbReference type="Pfam" id="PF25957">
    <property type="entry name" value="DUF7994"/>
    <property type="match status" value="1"/>
</dbReference>
<reference evidence="3" key="1">
    <citation type="submission" date="2016-10" db="EMBL/GenBank/DDBJ databases">
        <authorList>
            <person name="Varghese N."/>
            <person name="Submissions S."/>
        </authorList>
    </citation>
    <scope>NUCLEOTIDE SEQUENCE [LARGE SCALE GENOMIC DNA]</scope>
    <source>
        <strain evidence="3">CGMCC 1.8981</strain>
    </source>
</reference>